<dbReference type="Proteomes" id="UP000823757">
    <property type="component" value="Unassembled WGS sequence"/>
</dbReference>
<protein>
    <submittedName>
        <fullName evidence="1">Uncharacterized protein</fullName>
    </submittedName>
</protein>
<proteinExistence type="predicted"/>
<evidence type="ECO:0000313" key="1">
    <source>
        <dbReference type="EMBL" id="MBO8473893.1"/>
    </source>
</evidence>
<reference evidence="1" key="2">
    <citation type="journal article" date="2021" name="PeerJ">
        <title>Extensive microbial diversity within the chicken gut microbiome revealed by metagenomics and culture.</title>
        <authorList>
            <person name="Gilroy R."/>
            <person name="Ravi A."/>
            <person name="Getino M."/>
            <person name="Pursley I."/>
            <person name="Horton D.L."/>
            <person name="Alikhan N.F."/>
            <person name="Baker D."/>
            <person name="Gharbi K."/>
            <person name="Hall N."/>
            <person name="Watson M."/>
            <person name="Adriaenssens E.M."/>
            <person name="Foster-Nyarko E."/>
            <person name="Jarju S."/>
            <person name="Secka A."/>
            <person name="Antonio M."/>
            <person name="Oren A."/>
            <person name="Chaudhuri R.R."/>
            <person name="La Ragione R."/>
            <person name="Hildebrand F."/>
            <person name="Pallen M.J."/>
        </authorList>
    </citation>
    <scope>NUCLEOTIDE SEQUENCE</scope>
    <source>
        <strain evidence="1">B1-13419</strain>
    </source>
</reference>
<sequence length="155" mass="17691">MLNFNPGEIIYGYVSSIKPPKYKYLIVLHRDEELSIVACFTTSQPRAGISTDESTHGPIRKNGDCLSYVFQAGRAIGCNPATRERFSFPLKTTVTFDYGVIEGPIGRFRTMFNDARTVCILDKEEFINLLYAMYQSSHSSLRHKQILERILEDNQ</sequence>
<gene>
    <name evidence="1" type="ORF">IAB91_01195</name>
</gene>
<dbReference type="EMBL" id="JADIMD010000016">
    <property type="protein sequence ID" value="MBO8473893.1"/>
    <property type="molecule type" value="Genomic_DNA"/>
</dbReference>
<name>A0A9D9ILP6_9BACT</name>
<dbReference type="AlphaFoldDB" id="A0A9D9ILP6"/>
<evidence type="ECO:0000313" key="2">
    <source>
        <dbReference type="Proteomes" id="UP000823757"/>
    </source>
</evidence>
<reference evidence="1" key="1">
    <citation type="submission" date="2020-10" db="EMBL/GenBank/DDBJ databases">
        <authorList>
            <person name="Gilroy R."/>
        </authorList>
    </citation>
    <scope>NUCLEOTIDE SEQUENCE</scope>
    <source>
        <strain evidence="1">B1-13419</strain>
    </source>
</reference>
<accession>A0A9D9ILP6</accession>
<comment type="caution">
    <text evidence="1">The sequence shown here is derived from an EMBL/GenBank/DDBJ whole genome shotgun (WGS) entry which is preliminary data.</text>
</comment>
<organism evidence="1 2">
    <name type="scientific">Candidatus Cryptobacteroides faecigallinarum</name>
    <dbReference type="NCBI Taxonomy" id="2840763"/>
    <lineage>
        <taxon>Bacteria</taxon>
        <taxon>Pseudomonadati</taxon>
        <taxon>Bacteroidota</taxon>
        <taxon>Bacteroidia</taxon>
        <taxon>Bacteroidales</taxon>
        <taxon>Candidatus Cryptobacteroides</taxon>
    </lineage>
</organism>